<reference evidence="4 5" key="6">
    <citation type="journal article" date="1999" name="Virology">
        <title>Chlorella virus PBCV-1 encodes a functional homospermidine synthase.</title>
        <authorList>
            <person name="Kaiser A."/>
            <person name="Vollmert M."/>
            <person name="Tholl D."/>
            <person name="Graves M.V."/>
            <person name="Gurnon J.R."/>
            <person name="Xing W."/>
            <person name="Lisec A.D."/>
            <person name="Nickerson K.W."/>
            <person name="Van Etten J.L."/>
        </authorList>
    </citation>
    <scope>NUCLEOTIDE SEQUENCE [LARGE SCALE GENOMIC DNA]</scope>
</reference>
<accession>Q89379</accession>
<organism evidence="4 5">
    <name type="scientific">Paramecium bursaria Chlorella virus 1</name>
    <name type="common">PBCV-1</name>
    <dbReference type="NCBI Taxonomy" id="10506"/>
    <lineage>
        <taxon>Viruses</taxon>
        <taxon>Varidnaviria</taxon>
        <taxon>Bamfordvirae</taxon>
        <taxon>Nucleocytoviricota</taxon>
        <taxon>Megaviricetes</taxon>
        <taxon>Algavirales</taxon>
        <taxon>Phycodnaviridae</taxon>
        <taxon>Chlorovirus</taxon>
        <taxon>Chlorovirus vanettense</taxon>
    </lineage>
</organism>
<dbReference type="GeneID" id="918160"/>
<reference evidence="4 5" key="8">
    <citation type="journal article" date="2010" name="J. Virol.">
        <title>Microarray analysis of Paramecium bursaria chlorella virus 1 transcription.</title>
        <authorList>
            <person name="Yanai-Balser G.M."/>
            <person name="Duncan G.A."/>
            <person name="Eudy J.D."/>
            <person name="Wang D."/>
            <person name="Li X."/>
            <person name="Agarkova I.V."/>
            <person name="Dunigan D.D."/>
            <person name="Van Etten J.L."/>
        </authorList>
    </citation>
    <scope>NUCLEOTIDE SEQUENCE [LARGE SCALE GENOMIC DNA]</scope>
</reference>
<reference evidence="4 5" key="5">
    <citation type="journal article" date="1997" name="Virology">
        <title>Analysis of 74 kb of DNA located at the right end of the 330-kb chlorella virus PBCV-1 genome.</title>
        <authorList>
            <person name="Li Y."/>
            <person name="Lu Z."/>
            <person name="Sun L."/>
            <person name="Ropp S."/>
            <person name="Kutish G.F."/>
            <person name="Rock D.L."/>
            <person name="Van Etten J.L."/>
        </authorList>
    </citation>
    <scope>NUCLEOTIDE SEQUENCE [LARGE SCALE GENOMIC DNA]</scope>
</reference>
<gene>
    <name evidence="4" type="primary">A044L</name>
</gene>
<reference evidence="4 5" key="4">
    <citation type="journal article" date="1996" name="Virology">
        <title>Analysis of 76 kb of the chlorella virus PBCV-1 330-kb genome: map positions 182 to 258.</title>
        <authorList>
            <person name="Kutish G.F."/>
            <person name="Li Y."/>
            <person name="Lu Z."/>
            <person name="Furuta M."/>
            <person name="Rock D.L."/>
            <person name="Van Etten J.L."/>
        </authorList>
    </citation>
    <scope>NUCLEOTIDE SEQUENCE [LARGE SCALE GENOMIC DNA]</scope>
</reference>
<dbReference type="Gene3D" id="3.40.50.300">
    <property type="entry name" value="P-loop containing nucleotide triphosphate hydrolases"/>
    <property type="match status" value="2"/>
</dbReference>
<dbReference type="EMBL" id="JF411744">
    <property type="protein sequence ID" value="AAC96412.1"/>
    <property type="molecule type" value="Genomic_DNA"/>
</dbReference>
<evidence type="ECO:0000313" key="4">
    <source>
        <dbReference type="EMBL" id="AAC96412.1"/>
    </source>
</evidence>
<proteinExistence type="inferred from homology"/>
<dbReference type="SUPFAM" id="SSF52540">
    <property type="entry name" value="P-loop containing nucleoside triphosphate hydrolases"/>
    <property type="match status" value="1"/>
</dbReference>
<dbReference type="InterPro" id="IPR050747">
    <property type="entry name" value="Mitochondrial_chaperone_BCS1"/>
</dbReference>
<dbReference type="OrthoDB" id="2587at10239"/>
<dbReference type="GO" id="GO:0016887">
    <property type="term" value="F:ATP hydrolysis activity"/>
    <property type="evidence" value="ECO:0007669"/>
    <property type="project" value="InterPro"/>
</dbReference>
<reference evidence="4 5" key="1">
    <citation type="journal article" date="1995" name="Virology">
        <title>Analysis of 45 kb of DNA located at the left end of the chlorella virus PBCV-1 genome.</title>
        <authorList>
            <person name="Lu Z."/>
            <person name="Li Y."/>
            <person name="Zhang Y."/>
            <person name="Kutish G.F."/>
            <person name="Rock D.L."/>
            <person name="Van Etten J.L."/>
        </authorList>
    </citation>
    <scope>NUCLEOTIDE SEQUENCE [LARGE SCALE GENOMIC DNA]</scope>
</reference>
<dbReference type="GO" id="GO:0005524">
    <property type="term" value="F:ATP binding"/>
    <property type="evidence" value="ECO:0007669"/>
    <property type="project" value="InterPro"/>
</dbReference>
<keyword evidence="5" id="KW-1185">Reference proteome</keyword>
<dbReference type="InterPro" id="IPR027417">
    <property type="entry name" value="P-loop_NTPase"/>
</dbReference>
<sequence length="599" mass="67849">MDSNLLVAMMAASGNGDPSLMKLVLAANSVATLGPKIVNQIFEALKYVQKWKTSDVAQNLSLMNKERTRLATVNLTKVFSPSTSGGELPDAVMHLATTLSQTKTLRMLPTGQFVIGHRYEIIVDDDFCIRLKTIVEKLENGVDTIESYIIETYTYTKDLTYLMTRLKNIERDYTILKQNELGDQTFFFDHMAVPLTKNVDGTLAYENALRNMMFSMTPFHTSRSMKNIYGDSLNEVKDRINFFMNNKEWYENKGIPYTLGILLHGPPGTGKTSLIKALANDCKRHVVNIRLDEHTTATQLRNLFFSDKVHTVADGVTKSFTIPIDQRIIVVEDIDAMGDVVKKRSTVPTYDKVRSVPKLGTPGDFVSNNVIDEIVEDTSLEYKYAKQIEKHNALLKSVPKLTTNVIDDSLTPFNLDGGDMFATELNKVKTKDEIDNVFKNIQSEWMQSQYADIDRKKNQRQTRKIEPPKNTTTKHNTSERELIKDEHPERLTLATLLNILDGVLECPGRILIVSSNHPEMLDPALIRPGRIDIMANFDRCTDREVVQITEGITETTFPENLKHHVPSDYYTPAEVSQIILKNILSPEKIPFKIIDLPID</sequence>
<dbReference type="SMART" id="SM00382">
    <property type="entry name" value="AAA"/>
    <property type="match status" value="1"/>
</dbReference>
<evidence type="ECO:0000259" key="3">
    <source>
        <dbReference type="SMART" id="SM00382"/>
    </source>
</evidence>
<evidence type="ECO:0000256" key="2">
    <source>
        <dbReference type="SAM" id="MobiDB-lite"/>
    </source>
</evidence>
<protein>
    <recommendedName>
        <fullName evidence="3">AAA+ ATPase domain-containing protein</fullName>
    </recommendedName>
</protein>
<feature type="region of interest" description="Disordered" evidence="2">
    <location>
        <begin position="456"/>
        <end position="480"/>
    </location>
</feature>
<evidence type="ECO:0000256" key="1">
    <source>
        <dbReference type="ARBA" id="ARBA00007448"/>
    </source>
</evidence>
<reference evidence="4 5" key="2">
    <citation type="journal article" date="1995" name="Virology">
        <title>Analysis of 43 kb of the Chlorella virus PBCV-1 330-kb genome: map positions 45 to 88.</title>
        <authorList>
            <person name="Li Y."/>
            <person name="Lu Z."/>
            <person name="Burbank D.E."/>
            <person name="Kutish G.F."/>
            <person name="Rock D.L."/>
            <person name="Van Etten J.L."/>
        </authorList>
    </citation>
    <scope>NUCLEOTIDE SEQUENCE [LARGE SCALE GENOMIC DNA]</scope>
</reference>
<dbReference type="InterPro" id="IPR003593">
    <property type="entry name" value="AAA+_ATPase"/>
</dbReference>
<dbReference type="InterPro" id="IPR003959">
    <property type="entry name" value="ATPase_AAA_core"/>
</dbReference>
<dbReference type="PIR" id="T17534">
    <property type="entry name" value="T17534"/>
</dbReference>
<dbReference type="PANTHER" id="PTHR23070">
    <property type="entry name" value="BCS1 AAA-TYPE ATPASE"/>
    <property type="match status" value="1"/>
</dbReference>
<dbReference type="Pfam" id="PF00004">
    <property type="entry name" value="AAA"/>
    <property type="match status" value="2"/>
</dbReference>
<comment type="similarity">
    <text evidence="1">Belongs to the AAA ATPase family. BCS1 subfamily.</text>
</comment>
<dbReference type="RefSeq" id="NP_048392.1">
    <property type="nucleotide sequence ID" value="NC_000852.5"/>
</dbReference>
<evidence type="ECO:0000313" key="5">
    <source>
        <dbReference type="Proteomes" id="UP000000862"/>
    </source>
</evidence>
<feature type="domain" description="AAA+ ATPase" evidence="3">
    <location>
        <begin position="257"/>
        <end position="541"/>
    </location>
</feature>
<reference evidence="4 5" key="7">
    <citation type="journal article" date="2000" name="Virology">
        <title>Characterization of a beta-1,3-glucanase encoded by chlorella virus PBCV-1.</title>
        <authorList>
            <person name="Sun L."/>
            <person name="Gurnon J.R."/>
            <person name="Adams B.J."/>
            <person name="Graves M.V."/>
            <person name="Van Etten J.L."/>
        </authorList>
    </citation>
    <scope>NUCLEOTIDE SEQUENCE [LARGE SCALE GENOMIC DNA]</scope>
</reference>
<reference evidence="4 5" key="3">
    <citation type="journal article" date="1996" name="Virology">
        <title>Analysis of 94 kb of the chlorella virus PBCV-1 330-kb genome: map positions 88 to 182.</title>
        <authorList>
            <person name="Lu Z."/>
            <person name="Li Y."/>
            <person name="Que Q."/>
            <person name="Kutish G.F."/>
            <person name="Rock D.L."/>
            <person name="Van Etten J.L."/>
        </authorList>
    </citation>
    <scope>NUCLEOTIDE SEQUENCE [LARGE SCALE GENOMIC DNA]</scope>
</reference>
<dbReference type="KEGG" id="vg:918160"/>
<organismHost>
    <name type="scientific">Chlorella</name>
    <dbReference type="NCBI Taxonomy" id="3071"/>
</organismHost>
<dbReference type="Proteomes" id="UP000000862">
    <property type="component" value="Segment"/>
</dbReference>
<name>Q89379_PBCV1</name>